<dbReference type="OrthoDB" id="7734006at2759"/>
<evidence type="ECO:0000313" key="3">
    <source>
        <dbReference type="Proteomes" id="UP000030765"/>
    </source>
</evidence>
<organism evidence="1">
    <name type="scientific">Anopheles sinensis</name>
    <name type="common">Mosquito</name>
    <dbReference type="NCBI Taxonomy" id="74873"/>
    <lineage>
        <taxon>Eukaryota</taxon>
        <taxon>Metazoa</taxon>
        <taxon>Ecdysozoa</taxon>
        <taxon>Arthropoda</taxon>
        <taxon>Hexapoda</taxon>
        <taxon>Insecta</taxon>
        <taxon>Pterygota</taxon>
        <taxon>Neoptera</taxon>
        <taxon>Endopterygota</taxon>
        <taxon>Diptera</taxon>
        <taxon>Nematocera</taxon>
        <taxon>Culicoidea</taxon>
        <taxon>Culicidae</taxon>
        <taxon>Anophelinae</taxon>
        <taxon>Anopheles</taxon>
    </lineage>
</organism>
<reference evidence="2" key="2">
    <citation type="submission" date="2020-05" db="UniProtKB">
        <authorList>
            <consortium name="EnsemblMetazoa"/>
        </authorList>
    </citation>
    <scope>IDENTIFICATION</scope>
</reference>
<dbReference type="Proteomes" id="UP000030765">
    <property type="component" value="Unassembled WGS sequence"/>
</dbReference>
<name>A0A084W797_ANOSI</name>
<keyword evidence="3" id="KW-1185">Reference proteome</keyword>
<dbReference type="EMBL" id="KE525314">
    <property type="protein sequence ID" value="KFB46091.1"/>
    <property type="molecule type" value="Genomic_DNA"/>
</dbReference>
<protein>
    <submittedName>
        <fullName evidence="1 2">Uncharacterized protein</fullName>
    </submittedName>
</protein>
<gene>
    <name evidence="1" type="ORF">ZHAS_00014068</name>
</gene>
<sequence>MDIDHSVTSSDHADNIVTQNYLEELLDQVITLKANVAGKECDKNKASAELDSLTSKIQQTVVTAAELKSKHVLSPKQPNVDPCQG</sequence>
<accession>A0A084W797</accession>
<evidence type="ECO:0000313" key="2">
    <source>
        <dbReference type="EnsemblMetazoa" id="ASIC014068-PA"/>
    </source>
</evidence>
<dbReference type="AlphaFoldDB" id="A0A084W797"/>
<dbReference type="EnsemblMetazoa" id="ASIC014068-RA">
    <property type="protein sequence ID" value="ASIC014068-PA"/>
    <property type="gene ID" value="ASIC014068"/>
</dbReference>
<reference evidence="1 3" key="1">
    <citation type="journal article" date="2014" name="BMC Genomics">
        <title>Genome sequence of Anopheles sinensis provides insight into genetics basis of mosquito competence for malaria parasites.</title>
        <authorList>
            <person name="Zhou D."/>
            <person name="Zhang D."/>
            <person name="Ding G."/>
            <person name="Shi L."/>
            <person name="Hou Q."/>
            <person name="Ye Y."/>
            <person name="Xu Y."/>
            <person name="Zhou H."/>
            <person name="Xiong C."/>
            <person name="Li S."/>
            <person name="Yu J."/>
            <person name="Hong S."/>
            <person name="Yu X."/>
            <person name="Zou P."/>
            <person name="Chen C."/>
            <person name="Chang X."/>
            <person name="Wang W."/>
            <person name="Lv Y."/>
            <person name="Sun Y."/>
            <person name="Ma L."/>
            <person name="Shen B."/>
            <person name="Zhu C."/>
        </authorList>
    </citation>
    <scope>NUCLEOTIDE SEQUENCE [LARGE SCALE GENOMIC DNA]</scope>
</reference>
<evidence type="ECO:0000313" key="1">
    <source>
        <dbReference type="EMBL" id="KFB46091.1"/>
    </source>
</evidence>
<dbReference type="VEuPathDB" id="VectorBase:ASIC014068"/>
<dbReference type="EMBL" id="ATLV01021178">
    <property type="status" value="NOT_ANNOTATED_CDS"/>
    <property type="molecule type" value="Genomic_DNA"/>
</dbReference>
<proteinExistence type="predicted"/>